<dbReference type="WBParaSite" id="HCON_00188620-00001">
    <property type="protein sequence ID" value="HCON_00188620-00001"/>
    <property type="gene ID" value="HCON_00188620"/>
</dbReference>
<dbReference type="PROSITE" id="PS50262">
    <property type="entry name" value="G_PROTEIN_RECEP_F1_2"/>
    <property type="match status" value="1"/>
</dbReference>
<evidence type="ECO:0000256" key="2">
    <source>
        <dbReference type="ARBA" id="ARBA00022692"/>
    </source>
</evidence>
<reference evidence="8" key="1">
    <citation type="submission" date="2020-12" db="UniProtKB">
        <authorList>
            <consortium name="WormBaseParasite"/>
        </authorList>
    </citation>
    <scope>IDENTIFICATION</scope>
    <source>
        <strain evidence="8">MHco3</strain>
    </source>
</reference>
<dbReference type="PANTHER" id="PTHR23360">
    <property type="entry name" value="G-PROTEIN COUPLED RECEPTORS FAMILY 1 PROFILE DOMAIN-CONTAINING PROTEIN-RELATED"/>
    <property type="match status" value="1"/>
</dbReference>
<protein>
    <submittedName>
        <fullName evidence="8">G_PROTEIN_RECEP_F1_2 domain-containing protein</fullName>
    </submittedName>
</protein>
<evidence type="ECO:0000256" key="1">
    <source>
        <dbReference type="ARBA" id="ARBA00004370"/>
    </source>
</evidence>
<feature type="transmembrane region" description="Helical" evidence="5">
    <location>
        <begin position="275"/>
        <end position="293"/>
    </location>
</feature>
<dbReference type="InterPro" id="IPR017452">
    <property type="entry name" value="GPCR_Rhodpsn_7TM"/>
</dbReference>
<dbReference type="InterPro" id="IPR000276">
    <property type="entry name" value="GPCR_Rhodpsn"/>
</dbReference>
<proteinExistence type="predicted"/>
<evidence type="ECO:0000256" key="4">
    <source>
        <dbReference type="ARBA" id="ARBA00023136"/>
    </source>
</evidence>
<evidence type="ECO:0000256" key="5">
    <source>
        <dbReference type="SAM" id="Phobius"/>
    </source>
</evidence>
<feature type="transmembrane region" description="Helical" evidence="5">
    <location>
        <begin position="145"/>
        <end position="168"/>
    </location>
</feature>
<feature type="domain" description="G-protein coupled receptors family 1 profile" evidence="6">
    <location>
        <begin position="36"/>
        <end position="250"/>
    </location>
</feature>
<evidence type="ECO:0000313" key="8">
    <source>
        <dbReference type="WBParaSite" id="HCON_00188620-00001"/>
    </source>
</evidence>
<name>A0A7I4Z3V8_HAECO</name>
<sequence length="333" mass="37882">MPSSQDSINPEHEMKFTNISIESYDQTSAFLYAIEGAILVMFNTFAVYRFLISSYHRGQRDSLLIVGCLLFDALFGVTYMSSGLYRIPFLYIDSDFPAVTKWRCVGTPALLFIIVTPTAGLFAFITTLDRFYCVMFPLKYLKRRVTYALIVMFSAYFIAIIPVVTTIMHSYPFRFISDQPITCSLGNAVTAADFIMLRVIRVVSTLSCVLIYIPIFLKMYKNIREHHLITNQGARTQKKLLRMTLTISLITSNTILFFTVPDIIMLYNPDYESNIFFIMNLNKGIVNIIIFLVTQRTLRRVILGKQGNSEIMVSVKTGGKTITCSPPKPDTPL</sequence>
<feature type="transmembrane region" description="Helical" evidence="5">
    <location>
        <begin position="105"/>
        <end position="125"/>
    </location>
</feature>
<keyword evidence="3 5" id="KW-1133">Transmembrane helix</keyword>
<dbReference type="GO" id="GO:0016020">
    <property type="term" value="C:membrane"/>
    <property type="evidence" value="ECO:0007669"/>
    <property type="project" value="UniProtKB-SubCell"/>
</dbReference>
<dbReference type="OrthoDB" id="5820857at2759"/>
<comment type="subcellular location">
    <subcellularLocation>
        <location evidence="1">Membrane</location>
    </subcellularLocation>
</comment>
<dbReference type="InterPro" id="IPR047130">
    <property type="entry name" value="7TM_GPCR_Srsx_nematod"/>
</dbReference>
<dbReference type="Proteomes" id="UP000025227">
    <property type="component" value="Unplaced"/>
</dbReference>
<evidence type="ECO:0000313" key="7">
    <source>
        <dbReference type="Proteomes" id="UP000025227"/>
    </source>
</evidence>
<evidence type="ECO:0000256" key="3">
    <source>
        <dbReference type="ARBA" id="ARBA00022989"/>
    </source>
</evidence>
<feature type="transmembrane region" description="Helical" evidence="5">
    <location>
        <begin position="29"/>
        <end position="51"/>
    </location>
</feature>
<evidence type="ECO:0000259" key="6">
    <source>
        <dbReference type="PROSITE" id="PS50262"/>
    </source>
</evidence>
<organism evidence="7 8">
    <name type="scientific">Haemonchus contortus</name>
    <name type="common">Barber pole worm</name>
    <dbReference type="NCBI Taxonomy" id="6289"/>
    <lineage>
        <taxon>Eukaryota</taxon>
        <taxon>Metazoa</taxon>
        <taxon>Ecdysozoa</taxon>
        <taxon>Nematoda</taxon>
        <taxon>Chromadorea</taxon>
        <taxon>Rhabditida</taxon>
        <taxon>Rhabditina</taxon>
        <taxon>Rhabditomorpha</taxon>
        <taxon>Strongyloidea</taxon>
        <taxon>Trichostrongylidae</taxon>
        <taxon>Haemonchus</taxon>
    </lineage>
</organism>
<accession>A0A7I4Z3V8</accession>
<keyword evidence="2 5" id="KW-0812">Transmembrane</keyword>
<dbReference type="Gene3D" id="1.20.1070.10">
    <property type="entry name" value="Rhodopsin 7-helix transmembrane proteins"/>
    <property type="match status" value="1"/>
</dbReference>
<feature type="transmembrane region" description="Helical" evidence="5">
    <location>
        <begin position="63"/>
        <end position="85"/>
    </location>
</feature>
<keyword evidence="7" id="KW-1185">Reference proteome</keyword>
<dbReference type="AlphaFoldDB" id="A0A7I4Z3V8"/>
<feature type="transmembrane region" description="Helical" evidence="5">
    <location>
        <begin position="199"/>
        <end position="220"/>
    </location>
</feature>
<feature type="transmembrane region" description="Helical" evidence="5">
    <location>
        <begin position="240"/>
        <end position="260"/>
    </location>
</feature>
<dbReference type="SUPFAM" id="SSF81321">
    <property type="entry name" value="Family A G protein-coupled receptor-like"/>
    <property type="match status" value="1"/>
</dbReference>
<dbReference type="PANTHER" id="PTHR23360:SF26">
    <property type="entry name" value="G-PROTEIN COUPLED RECEPTORS FAMILY 1 PROFILE DOMAIN-CONTAINING PROTEIN"/>
    <property type="match status" value="1"/>
</dbReference>
<dbReference type="PROSITE" id="PS00237">
    <property type="entry name" value="G_PROTEIN_RECEP_F1_1"/>
    <property type="match status" value="1"/>
</dbReference>
<dbReference type="GO" id="GO:0004930">
    <property type="term" value="F:G protein-coupled receptor activity"/>
    <property type="evidence" value="ECO:0007669"/>
    <property type="project" value="InterPro"/>
</dbReference>
<keyword evidence="4 5" id="KW-0472">Membrane</keyword>